<gene>
    <name evidence="1" type="ORF">BDY19DRAFT_857196</name>
</gene>
<evidence type="ECO:0000313" key="1">
    <source>
        <dbReference type="EMBL" id="KAI0092722.1"/>
    </source>
</evidence>
<feature type="non-terminal residue" evidence="1">
    <location>
        <position position="107"/>
    </location>
</feature>
<keyword evidence="2" id="KW-1185">Reference proteome</keyword>
<proteinExistence type="predicted"/>
<name>A0ACB8UEB4_9APHY</name>
<organism evidence="1 2">
    <name type="scientific">Irpex rosettiformis</name>
    <dbReference type="NCBI Taxonomy" id="378272"/>
    <lineage>
        <taxon>Eukaryota</taxon>
        <taxon>Fungi</taxon>
        <taxon>Dikarya</taxon>
        <taxon>Basidiomycota</taxon>
        <taxon>Agaricomycotina</taxon>
        <taxon>Agaricomycetes</taxon>
        <taxon>Polyporales</taxon>
        <taxon>Irpicaceae</taxon>
        <taxon>Irpex</taxon>
    </lineage>
</organism>
<accession>A0ACB8UEB4</accession>
<dbReference type="Proteomes" id="UP001055072">
    <property type="component" value="Unassembled WGS sequence"/>
</dbReference>
<evidence type="ECO:0000313" key="2">
    <source>
        <dbReference type="Proteomes" id="UP001055072"/>
    </source>
</evidence>
<sequence>MASTSDEVVSIILVSNLHCNSCVRTIKDALASLTPVPLNVDVSVVTQTVTVRHRSTLPLQAIQHAIDDAGFDVVAPPGEETSMSPFPSGLSTPKTRKHTKHVEQCSQ</sequence>
<comment type="caution">
    <text evidence="1">The sequence shown here is derived from an EMBL/GenBank/DDBJ whole genome shotgun (WGS) entry which is preliminary data.</text>
</comment>
<dbReference type="EMBL" id="MU274903">
    <property type="protein sequence ID" value="KAI0092722.1"/>
    <property type="molecule type" value="Genomic_DNA"/>
</dbReference>
<protein>
    <submittedName>
        <fullName evidence="1">Uncharacterized protein</fullName>
    </submittedName>
</protein>
<reference evidence="1" key="1">
    <citation type="journal article" date="2021" name="Environ. Microbiol.">
        <title>Gene family expansions and transcriptome signatures uncover fungal adaptations to wood decay.</title>
        <authorList>
            <person name="Hage H."/>
            <person name="Miyauchi S."/>
            <person name="Viragh M."/>
            <person name="Drula E."/>
            <person name="Min B."/>
            <person name="Chaduli D."/>
            <person name="Navarro D."/>
            <person name="Favel A."/>
            <person name="Norest M."/>
            <person name="Lesage-Meessen L."/>
            <person name="Balint B."/>
            <person name="Merenyi Z."/>
            <person name="de Eugenio L."/>
            <person name="Morin E."/>
            <person name="Martinez A.T."/>
            <person name="Baldrian P."/>
            <person name="Stursova M."/>
            <person name="Martinez M.J."/>
            <person name="Novotny C."/>
            <person name="Magnuson J.K."/>
            <person name="Spatafora J.W."/>
            <person name="Maurice S."/>
            <person name="Pangilinan J."/>
            <person name="Andreopoulos W."/>
            <person name="LaButti K."/>
            <person name="Hundley H."/>
            <person name="Na H."/>
            <person name="Kuo A."/>
            <person name="Barry K."/>
            <person name="Lipzen A."/>
            <person name="Henrissat B."/>
            <person name="Riley R."/>
            <person name="Ahrendt S."/>
            <person name="Nagy L.G."/>
            <person name="Grigoriev I.V."/>
            <person name="Martin F."/>
            <person name="Rosso M.N."/>
        </authorList>
    </citation>
    <scope>NUCLEOTIDE SEQUENCE</scope>
    <source>
        <strain evidence="1">CBS 384.51</strain>
    </source>
</reference>